<dbReference type="Proteomes" id="UP000618931">
    <property type="component" value="Unassembled WGS sequence"/>
</dbReference>
<evidence type="ECO:0000313" key="1">
    <source>
        <dbReference type="EMBL" id="MBF9219922.1"/>
    </source>
</evidence>
<protein>
    <submittedName>
        <fullName evidence="1">Uncharacterized protein</fullName>
    </submittedName>
</protein>
<gene>
    <name evidence="1" type="ORF">I2H31_02295</name>
</gene>
<proteinExistence type="predicted"/>
<comment type="caution">
    <text evidence="1">The sequence shown here is derived from an EMBL/GenBank/DDBJ whole genome shotgun (WGS) entry which is preliminary data.</text>
</comment>
<sequence>MVFITIVPAEPFAQHAMDAQYSPGWLQIDTGLSRMELFRGAPDMMVASAQQLFQQLVRMSERKSGREQWQALGGNQNYWLIKEKGRLYLDDGESQLVFSFTAFRDALQQALLLL</sequence>
<accession>A0ABS0HZ48</accession>
<dbReference type="EMBL" id="JADQDM010000001">
    <property type="protein sequence ID" value="MBF9219922.1"/>
    <property type="molecule type" value="Genomic_DNA"/>
</dbReference>
<reference evidence="1 2" key="1">
    <citation type="submission" date="2020-11" db="EMBL/GenBank/DDBJ databases">
        <authorList>
            <person name="Kim M.K."/>
        </authorList>
    </citation>
    <scope>NUCLEOTIDE SEQUENCE [LARGE SCALE GENOMIC DNA]</scope>
    <source>
        <strain evidence="1 2">BT662</strain>
    </source>
</reference>
<name>A0ABS0HZ48_9BACT</name>
<evidence type="ECO:0000313" key="2">
    <source>
        <dbReference type="Proteomes" id="UP000618931"/>
    </source>
</evidence>
<organism evidence="1 2">
    <name type="scientific">Hymenobacter ruricola</name>
    <dbReference type="NCBI Taxonomy" id="2791023"/>
    <lineage>
        <taxon>Bacteria</taxon>
        <taxon>Pseudomonadati</taxon>
        <taxon>Bacteroidota</taxon>
        <taxon>Cytophagia</taxon>
        <taxon>Cytophagales</taxon>
        <taxon>Hymenobacteraceae</taxon>
        <taxon>Hymenobacter</taxon>
    </lineage>
</organism>
<dbReference type="RefSeq" id="WP_196291380.1">
    <property type="nucleotide sequence ID" value="NZ_JADQDM010000001.1"/>
</dbReference>
<keyword evidence="2" id="KW-1185">Reference proteome</keyword>